<keyword evidence="2" id="KW-1185">Reference proteome</keyword>
<evidence type="ECO:0000313" key="1">
    <source>
        <dbReference type="EMBL" id="GFO43445.1"/>
    </source>
</evidence>
<dbReference type="Proteomes" id="UP000735302">
    <property type="component" value="Unassembled WGS sequence"/>
</dbReference>
<comment type="caution">
    <text evidence="1">The sequence shown here is derived from an EMBL/GenBank/DDBJ whole genome shotgun (WGS) entry which is preliminary data.</text>
</comment>
<dbReference type="AlphaFoldDB" id="A0AAV4DHJ9"/>
<evidence type="ECO:0000313" key="2">
    <source>
        <dbReference type="Proteomes" id="UP000735302"/>
    </source>
</evidence>
<gene>
    <name evidence="1" type="ORF">PoB_006995000</name>
</gene>
<name>A0AAV4DHJ9_9GAST</name>
<organism evidence="1 2">
    <name type="scientific">Plakobranchus ocellatus</name>
    <dbReference type="NCBI Taxonomy" id="259542"/>
    <lineage>
        <taxon>Eukaryota</taxon>
        <taxon>Metazoa</taxon>
        <taxon>Spiralia</taxon>
        <taxon>Lophotrochozoa</taxon>
        <taxon>Mollusca</taxon>
        <taxon>Gastropoda</taxon>
        <taxon>Heterobranchia</taxon>
        <taxon>Euthyneura</taxon>
        <taxon>Panpulmonata</taxon>
        <taxon>Sacoglossa</taxon>
        <taxon>Placobranchoidea</taxon>
        <taxon>Plakobranchidae</taxon>
        <taxon>Plakobranchus</taxon>
    </lineage>
</organism>
<reference evidence="1 2" key="1">
    <citation type="journal article" date="2021" name="Elife">
        <title>Chloroplast acquisition without the gene transfer in kleptoplastic sea slugs, Plakobranchus ocellatus.</title>
        <authorList>
            <person name="Maeda T."/>
            <person name="Takahashi S."/>
            <person name="Yoshida T."/>
            <person name="Shimamura S."/>
            <person name="Takaki Y."/>
            <person name="Nagai Y."/>
            <person name="Toyoda A."/>
            <person name="Suzuki Y."/>
            <person name="Arimoto A."/>
            <person name="Ishii H."/>
            <person name="Satoh N."/>
            <person name="Nishiyama T."/>
            <person name="Hasebe M."/>
            <person name="Maruyama T."/>
            <person name="Minagawa J."/>
            <person name="Obokata J."/>
            <person name="Shigenobu S."/>
        </authorList>
    </citation>
    <scope>NUCLEOTIDE SEQUENCE [LARGE SCALE GENOMIC DNA]</scope>
</reference>
<sequence>MQWHQTVTFDMTNLKQSNTAVKDFLRLSFAVAIVFTLTEKYWNIRPELEVGYLTKFVLTAKECQILARQFSSECDAHLNAFCVIDATPAFHHLFLQAA</sequence>
<dbReference type="EMBL" id="BLXT01007882">
    <property type="protein sequence ID" value="GFO43445.1"/>
    <property type="molecule type" value="Genomic_DNA"/>
</dbReference>
<proteinExistence type="predicted"/>
<accession>A0AAV4DHJ9</accession>
<protein>
    <submittedName>
        <fullName evidence="1">Uncharacterized protein</fullName>
    </submittedName>
</protein>